<accession>A0A814D004</accession>
<protein>
    <recommendedName>
        <fullName evidence="7">B30.2/SPRY domain-containing protein</fullName>
    </recommendedName>
</protein>
<name>A0A814D004_9BILA</name>
<gene>
    <name evidence="2" type="ORF">GPM918_LOCUS11206</name>
    <name evidence="3" type="ORF">OVA965_LOCUS21767</name>
    <name evidence="4" type="ORF">SRO942_LOCUS11205</name>
    <name evidence="5" type="ORF">TMI583_LOCUS22478</name>
</gene>
<dbReference type="InterPro" id="IPR043136">
    <property type="entry name" value="B30.2/SPRY_sf"/>
</dbReference>
<evidence type="ECO:0000313" key="5">
    <source>
        <dbReference type="EMBL" id="CAF3964257.1"/>
    </source>
</evidence>
<evidence type="ECO:0000313" key="2">
    <source>
        <dbReference type="EMBL" id="CAF0950343.1"/>
    </source>
</evidence>
<dbReference type="EMBL" id="CAJNOQ010002298">
    <property type="protein sequence ID" value="CAF0950343.1"/>
    <property type="molecule type" value="Genomic_DNA"/>
</dbReference>
<evidence type="ECO:0000313" key="4">
    <source>
        <dbReference type="EMBL" id="CAF3726054.1"/>
    </source>
</evidence>
<dbReference type="EMBL" id="CAJOBA010032693">
    <property type="protein sequence ID" value="CAF3964257.1"/>
    <property type="molecule type" value="Genomic_DNA"/>
</dbReference>
<keyword evidence="6" id="KW-1185">Reference proteome</keyword>
<evidence type="ECO:0000313" key="6">
    <source>
        <dbReference type="Proteomes" id="UP000663829"/>
    </source>
</evidence>
<dbReference type="EMBL" id="CAJOBC010002297">
    <property type="protein sequence ID" value="CAF3726054.1"/>
    <property type="molecule type" value="Genomic_DNA"/>
</dbReference>
<proteinExistence type="predicted"/>
<organism evidence="2 6">
    <name type="scientific">Didymodactylos carnosus</name>
    <dbReference type="NCBI Taxonomy" id="1234261"/>
    <lineage>
        <taxon>Eukaryota</taxon>
        <taxon>Metazoa</taxon>
        <taxon>Spiralia</taxon>
        <taxon>Gnathifera</taxon>
        <taxon>Rotifera</taxon>
        <taxon>Eurotatoria</taxon>
        <taxon>Bdelloidea</taxon>
        <taxon>Philodinida</taxon>
        <taxon>Philodinidae</taxon>
        <taxon>Didymodactylos</taxon>
    </lineage>
</organism>
<dbReference type="AlphaFoldDB" id="A0A814D004"/>
<feature type="coiled-coil region" evidence="1">
    <location>
        <begin position="111"/>
        <end position="211"/>
    </location>
</feature>
<dbReference type="Proteomes" id="UP000682733">
    <property type="component" value="Unassembled WGS sequence"/>
</dbReference>
<keyword evidence="1" id="KW-0175">Coiled coil</keyword>
<evidence type="ECO:0000313" key="3">
    <source>
        <dbReference type="EMBL" id="CAF1154335.1"/>
    </source>
</evidence>
<dbReference type="Gene3D" id="2.60.120.920">
    <property type="match status" value="1"/>
</dbReference>
<dbReference type="Proteomes" id="UP000681722">
    <property type="component" value="Unassembled WGS sequence"/>
</dbReference>
<comment type="caution">
    <text evidence="2">The sequence shown here is derived from an EMBL/GenBank/DDBJ whole genome shotgun (WGS) entry which is preliminary data.</text>
</comment>
<evidence type="ECO:0000256" key="1">
    <source>
        <dbReference type="SAM" id="Coils"/>
    </source>
</evidence>
<evidence type="ECO:0008006" key="7">
    <source>
        <dbReference type="Google" id="ProtNLM"/>
    </source>
</evidence>
<dbReference type="EMBL" id="CAJNOK010012035">
    <property type="protein sequence ID" value="CAF1154335.1"/>
    <property type="molecule type" value="Genomic_DNA"/>
</dbReference>
<dbReference type="Proteomes" id="UP000663829">
    <property type="component" value="Unassembled WGS sequence"/>
</dbReference>
<reference evidence="2" key="1">
    <citation type="submission" date="2021-02" db="EMBL/GenBank/DDBJ databases">
        <authorList>
            <person name="Nowell W R."/>
        </authorList>
    </citation>
    <scope>NUCLEOTIDE SEQUENCE</scope>
</reference>
<sequence>MASSLSSSNSSLDKIKCQSNTNCKKTGISVCNGCKNQYCAEHLVEHRHYLYEQLQDVLSEKELFGQEVQSPSLDESSAKRQNGLFKEIDEWETEMIDAVKRTAKNGRKIIQKLANAEKHKVRENYDELSKEISERLEQDDYYEYDIERLKEEIETLKQKWNDSMTKTKMTQIQINFKDIDWSKILEVTAENKGKKNKIDDSEQKITEYKTTSQETFGEVCGTIEVRENGSLACNVNKDFFGCHSSVFGTNLYSTDIHAIPMRIEKMTNCMFFGIISATTAHTSNRSYKLHTSYGWDTYKKHAYLNGNRKDDYNNWDGNIIEADIIVLLIDCNEKRIQLVNNRTKSQYEMPIDIKCCPFPWRLNVNIGGHDNRIRILHKEKLEVHQT</sequence>
<dbReference type="Proteomes" id="UP000677228">
    <property type="component" value="Unassembled WGS sequence"/>
</dbReference>